<evidence type="ECO:0000313" key="3">
    <source>
        <dbReference type="Proteomes" id="UP001551011"/>
    </source>
</evidence>
<evidence type="ECO:0008006" key="4">
    <source>
        <dbReference type="Google" id="ProtNLM"/>
    </source>
</evidence>
<protein>
    <recommendedName>
        <fullName evidence="4">Transposase</fullName>
    </recommendedName>
</protein>
<dbReference type="EMBL" id="JBFAEG010000033">
    <property type="protein sequence ID" value="MEU5712171.1"/>
    <property type="molecule type" value="Genomic_DNA"/>
</dbReference>
<feature type="region of interest" description="Disordered" evidence="1">
    <location>
        <begin position="95"/>
        <end position="125"/>
    </location>
</feature>
<proteinExistence type="predicted"/>
<reference evidence="2 3" key="1">
    <citation type="submission" date="2024-06" db="EMBL/GenBank/DDBJ databases">
        <title>The Natural Products Discovery Center: Release of the First 8490 Sequenced Strains for Exploring Actinobacteria Biosynthetic Diversity.</title>
        <authorList>
            <person name="Kalkreuter E."/>
            <person name="Kautsar S.A."/>
            <person name="Yang D."/>
            <person name="Bader C.D."/>
            <person name="Teijaro C.N."/>
            <person name="Fluegel L."/>
            <person name="Davis C.M."/>
            <person name="Simpson J.R."/>
            <person name="Lauterbach L."/>
            <person name="Steele A.D."/>
            <person name="Gui C."/>
            <person name="Meng S."/>
            <person name="Li G."/>
            <person name="Viehrig K."/>
            <person name="Ye F."/>
            <person name="Su P."/>
            <person name="Kiefer A.F."/>
            <person name="Nichols A."/>
            <person name="Cepeda A.J."/>
            <person name="Yan W."/>
            <person name="Fan B."/>
            <person name="Jiang Y."/>
            <person name="Adhikari A."/>
            <person name="Zheng C.-J."/>
            <person name="Schuster L."/>
            <person name="Cowan T.M."/>
            <person name="Smanski M.J."/>
            <person name="Chevrette M.G."/>
            <person name="De Carvalho L.P.S."/>
            <person name="Shen B."/>
        </authorList>
    </citation>
    <scope>NUCLEOTIDE SEQUENCE [LARGE SCALE GENOMIC DNA]</scope>
    <source>
        <strain evidence="2 3">NPDC020594</strain>
    </source>
</reference>
<organism evidence="2 3">
    <name type="scientific">Streptomyces flaveolus</name>
    <dbReference type="NCBI Taxonomy" id="67297"/>
    <lineage>
        <taxon>Bacteria</taxon>
        <taxon>Bacillati</taxon>
        <taxon>Actinomycetota</taxon>
        <taxon>Actinomycetes</taxon>
        <taxon>Kitasatosporales</taxon>
        <taxon>Streptomycetaceae</taxon>
        <taxon>Streptomyces</taxon>
    </lineage>
</organism>
<comment type="caution">
    <text evidence="2">The sequence shown here is derived from an EMBL/GenBank/DDBJ whole genome shotgun (WGS) entry which is preliminary data.</text>
</comment>
<dbReference type="Proteomes" id="UP001551011">
    <property type="component" value="Unassembled WGS sequence"/>
</dbReference>
<gene>
    <name evidence="2" type="ORF">AB0H04_35885</name>
</gene>
<evidence type="ECO:0000256" key="1">
    <source>
        <dbReference type="SAM" id="MobiDB-lite"/>
    </source>
</evidence>
<feature type="compositionally biased region" description="Basic residues" evidence="1">
    <location>
        <begin position="113"/>
        <end position="125"/>
    </location>
</feature>
<sequence length="183" mass="20102">MLDVVGVHDFTVLRIYTVVQYVCLRRLFTLLQVELEVLDVREADFLQLAGAAVVLAHLLARRLRRRGDKVTFQPPRPAPARRTALITVPTAPSAARVPASGLGQCTGPDSPVPHHRRTRSRLARRTRNASTATFAALLGLTRSGSKFGDYWVNALKAVSTFPRVAVSASHPMYQLRPGVRLSG</sequence>
<accession>A0ABV3AJQ0</accession>
<keyword evidence="3" id="KW-1185">Reference proteome</keyword>
<evidence type="ECO:0000313" key="2">
    <source>
        <dbReference type="EMBL" id="MEU5712171.1"/>
    </source>
</evidence>
<name>A0ABV3AJQ0_9ACTN</name>